<dbReference type="CDD" id="cd15831">
    <property type="entry name" value="BTAD"/>
    <property type="match status" value="1"/>
</dbReference>
<dbReference type="Proteomes" id="UP000598146">
    <property type="component" value="Unassembled WGS sequence"/>
</dbReference>
<reference evidence="8" key="1">
    <citation type="submission" date="2020-11" db="EMBL/GenBank/DDBJ databases">
        <title>Isolation and identification of active actinomycetes.</title>
        <authorList>
            <person name="Sun X."/>
        </authorList>
    </citation>
    <scope>NUCLEOTIDE SEQUENCE</scope>
    <source>
        <strain evidence="8">NEAU-A11</strain>
    </source>
</reference>
<dbReference type="PROSITE" id="PS51755">
    <property type="entry name" value="OMPR_PHOB"/>
    <property type="match status" value="1"/>
</dbReference>
<evidence type="ECO:0000313" key="9">
    <source>
        <dbReference type="Proteomes" id="UP000598146"/>
    </source>
</evidence>
<dbReference type="GO" id="GO:0006355">
    <property type="term" value="P:regulation of DNA-templated transcription"/>
    <property type="evidence" value="ECO:0007669"/>
    <property type="project" value="InterPro"/>
</dbReference>
<evidence type="ECO:0000256" key="6">
    <source>
        <dbReference type="PROSITE-ProRule" id="PRU01091"/>
    </source>
</evidence>
<protein>
    <submittedName>
        <fullName evidence="8">Tetratricopeptide repeat protein</fullName>
    </submittedName>
</protein>
<dbReference type="InterPro" id="IPR016032">
    <property type="entry name" value="Sig_transdc_resp-reg_C-effctor"/>
</dbReference>
<name>A0A931CFB0_9ACTN</name>
<dbReference type="PANTHER" id="PTHR35807">
    <property type="entry name" value="TRANSCRIPTIONAL REGULATOR REDD-RELATED"/>
    <property type="match status" value="1"/>
</dbReference>
<dbReference type="AlphaFoldDB" id="A0A931CFB0"/>
<dbReference type="SMART" id="SM00862">
    <property type="entry name" value="Trans_reg_C"/>
    <property type="match status" value="1"/>
</dbReference>
<evidence type="ECO:0000313" key="8">
    <source>
        <dbReference type="EMBL" id="MBG0563860.1"/>
    </source>
</evidence>
<comment type="caution">
    <text evidence="8">The sequence shown here is derived from an EMBL/GenBank/DDBJ whole genome shotgun (WGS) entry which is preliminary data.</text>
</comment>
<dbReference type="Pfam" id="PF03704">
    <property type="entry name" value="BTAD"/>
    <property type="match status" value="1"/>
</dbReference>
<dbReference type="InterPro" id="IPR036388">
    <property type="entry name" value="WH-like_DNA-bd_sf"/>
</dbReference>
<gene>
    <name evidence="8" type="ORF">I4J89_20665</name>
</gene>
<sequence>MGPVDVRRDGEPLGAAVRPQQMLVLAALLVDAGRPVPVDELIIRVWGDDPPAQARRTLQTHVARIRRLLASTAAVAAVPLVRHDGAYRLDAEPGTVDLHRFEALTSEARDPRRTADEKAGLLEQALRLWRGEPLAGLAGDWAARTRERLVLRRAEATVAWADAEIRRGRPAAVVDPATRLVEEFPLLEPAAAVLIRALAAAGRTGEALDRYELLRRRLAEELGADPGPELARLHRSLLRRGAAEAEPAPSEAVPAQLPGAVRDFTGRDHELAALDEVLQHFGGELIGMTLTVLSGMPGVGKTELAVHWAHRARAQFPDGQLFIALRGFHPLAPPVDPREALGGLLMTLGVPAAGLPDGLAERASLYRGLLADRRMLVVLDDAASVDQVRPLLPGSAGCLVLVTSRHALAGLVAAEGAHAVPVGPLPADDAIGLLSTRVGADQVAAEPAAVRDITVLCGGLPLALAVAGAHAAIRPGLTLRQLVAEMSGGRTALTALASDDPAVDVRTVFACSYHALSTAAARLFRLFSVHPGIDLGLAAAASLAGTPAADTARALADLAQAHLVSEHRPGRWTMHDLLRAYATELAARDDFTPDREAGLTRLLDHYLDAAYTADRLMNPHRAPIVPEPPAADITREPITDDRSAVAWFDTEWPTVPLLVSRASAAARHRHAWQLSWTLADYVHRRHLWHEWAAVQRLAAASADALGDPEAQAEAHWLLGVVVWRTGQSDEARAALERAAALRAELGDEHGQARVHRTLTSVAYNVGDYDEAVVQSRACVELFTRVGDRVGRANGLNAVAWSLAALGRFEEALPLCVEAVGIQRDENDRFGLANTYDTLGRVHSGLGDHDEAATWYLRALELYRELDDITGETDTLIDLGIAYRAAGRERDARTVWRRALARLQTANPAGTARVRALLGEAAESHPDAAAALAARAGA</sequence>
<evidence type="ECO:0000256" key="2">
    <source>
        <dbReference type="ARBA" id="ARBA00023015"/>
    </source>
</evidence>
<dbReference type="Gene3D" id="1.25.40.10">
    <property type="entry name" value="Tetratricopeptide repeat domain"/>
    <property type="match status" value="2"/>
</dbReference>
<dbReference type="SMART" id="SM01043">
    <property type="entry name" value="BTAD"/>
    <property type="match status" value="1"/>
</dbReference>
<evidence type="ECO:0000256" key="3">
    <source>
        <dbReference type="ARBA" id="ARBA00023125"/>
    </source>
</evidence>
<dbReference type="Gene3D" id="1.10.10.10">
    <property type="entry name" value="Winged helix-like DNA-binding domain superfamily/Winged helix DNA-binding domain"/>
    <property type="match status" value="1"/>
</dbReference>
<dbReference type="Pfam" id="PF00486">
    <property type="entry name" value="Trans_reg_C"/>
    <property type="match status" value="1"/>
</dbReference>
<proteinExistence type="inferred from homology"/>
<dbReference type="InterPro" id="IPR051677">
    <property type="entry name" value="AfsR-DnrI-RedD_regulator"/>
</dbReference>
<dbReference type="InterPro" id="IPR019734">
    <property type="entry name" value="TPR_rpt"/>
</dbReference>
<evidence type="ECO:0000256" key="4">
    <source>
        <dbReference type="ARBA" id="ARBA00023163"/>
    </source>
</evidence>
<feature type="domain" description="OmpR/PhoB-type" evidence="7">
    <location>
        <begin position="1"/>
        <end position="91"/>
    </location>
</feature>
<dbReference type="SMART" id="SM00028">
    <property type="entry name" value="TPR"/>
    <property type="match status" value="5"/>
</dbReference>
<dbReference type="SUPFAM" id="SSF52540">
    <property type="entry name" value="P-loop containing nucleoside triphosphate hydrolases"/>
    <property type="match status" value="1"/>
</dbReference>
<organism evidence="8 9">
    <name type="scientific">Actinoplanes aureus</name>
    <dbReference type="NCBI Taxonomy" id="2792083"/>
    <lineage>
        <taxon>Bacteria</taxon>
        <taxon>Bacillati</taxon>
        <taxon>Actinomycetota</taxon>
        <taxon>Actinomycetes</taxon>
        <taxon>Micromonosporales</taxon>
        <taxon>Micromonosporaceae</taxon>
        <taxon>Actinoplanes</taxon>
    </lineage>
</organism>
<dbReference type="GO" id="GO:0003677">
    <property type="term" value="F:DNA binding"/>
    <property type="evidence" value="ECO:0007669"/>
    <property type="project" value="UniProtKB-UniRule"/>
</dbReference>
<dbReference type="PROSITE" id="PS50005">
    <property type="entry name" value="TPR"/>
    <property type="match status" value="1"/>
</dbReference>
<feature type="repeat" description="TPR" evidence="5">
    <location>
        <begin position="832"/>
        <end position="865"/>
    </location>
</feature>
<keyword evidence="3 6" id="KW-0238">DNA-binding</keyword>
<dbReference type="PRINTS" id="PR00364">
    <property type="entry name" value="DISEASERSIST"/>
</dbReference>
<dbReference type="EMBL" id="JADQTO010000009">
    <property type="protein sequence ID" value="MBG0563860.1"/>
    <property type="molecule type" value="Genomic_DNA"/>
</dbReference>
<accession>A0A931CFB0</accession>
<dbReference type="RefSeq" id="WP_196415639.1">
    <property type="nucleotide sequence ID" value="NZ_JADQTO010000009.1"/>
</dbReference>
<dbReference type="SUPFAM" id="SSF48452">
    <property type="entry name" value="TPR-like"/>
    <property type="match status" value="2"/>
</dbReference>
<dbReference type="Pfam" id="PF13424">
    <property type="entry name" value="TPR_12"/>
    <property type="match status" value="2"/>
</dbReference>
<feature type="DNA-binding region" description="OmpR/PhoB-type" evidence="6">
    <location>
        <begin position="1"/>
        <end position="91"/>
    </location>
</feature>
<keyword evidence="4" id="KW-0804">Transcription</keyword>
<evidence type="ECO:0000256" key="1">
    <source>
        <dbReference type="ARBA" id="ARBA00005820"/>
    </source>
</evidence>
<evidence type="ECO:0000256" key="5">
    <source>
        <dbReference type="PROSITE-ProRule" id="PRU00339"/>
    </source>
</evidence>
<dbReference type="SUPFAM" id="SSF46894">
    <property type="entry name" value="C-terminal effector domain of the bipartite response regulators"/>
    <property type="match status" value="1"/>
</dbReference>
<evidence type="ECO:0000259" key="7">
    <source>
        <dbReference type="PROSITE" id="PS51755"/>
    </source>
</evidence>
<dbReference type="GO" id="GO:0000160">
    <property type="term" value="P:phosphorelay signal transduction system"/>
    <property type="evidence" value="ECO:0007669"/>
    <property type="project" value="InterPro"/>
</dbReference>
<keyword evidence="5" id="KW-0802">TPR repeat</keyword>
<comment type="similarity">
    <text evidence="1">Belongs to the AfsR/DnrI/RedD regulatory family.</text>
</comment>
<dbReference type="Gene3D" id="3.40.50.300">
    <property type="entry name" value="P-loop containing nucleotide triphosphate hydrolases"/>
    <property type="match status" value="1"/>
</dbReference>
<dbReference type="InterPro" id="IPR001867">
    <property type="entry name" value="OmpR/PhoB-type_DNA-bd"/>
</dbReference>
<dbReference type="InterPro" id="IPR027417">
    <property type="entry name" value="P-loop_NTPase"/>
</dbReference>
<dbReference type="PANTHER" id="PTHR35807:SF1">
    <property type="entry name" value="TRANSCRIPTIONAL REGULATOR REDD"/>
    <property type="match status" value="1"/>
</dbReference>
<dbReference type="GO" id="GO:0043531">
    <property type="term" value="F:ADP binding"/>
    <property type="evidence" value="ECO:0007669"/>
    <property type="project" value="InterPro"/>
</dbReference>
<keyword evidence="9" id="KW-1185">Reference proteome</keyword>
<dbReference type="InterPro" id="IPR005158">
    <property type="entry name" value="BTAD"/>
</dbReference>
<dbReference type="InterPro" id="IPR011990">
    <property type="entry name" value="TPR-like_helical_dom_sf"/>
</dbReference>
<keyword evidence="2" id="KW-0805">Transcription regulation</keyword>